<dbReference type="SUPFAM" id="SSF49464">
    <property type="entry name" value="Carboxypeptidase regulatory domain-like"/>
    <property type="match status" value="2"/>
</dbReference>
<dbReference type="InterPro" id="IPR013784">
    <property type="entry name" value="Carb-bd-like_fold"/>
</dbReference>
<dbReference type="PATRIC" id="fig|52.7.peg.7603"/>
<dbReference type="EMBL" id="CP012159">
    <property type="protein sequence ID" value="AKT42698.1"/>
    <property type="molecule type" value="Genomic_DNA"/>
</dbReference>
<organism evidence="4 5">
    <name type="scientific">Chondromyces crocatus</name>
    <dbReference type="NCBI Taxonomy" id="52"/>
    <lineage>
        <taxon>Bacteria</taxon>
        <taxon>Pseudomonadati</taxon>
        <taxon>Myxococcota</taxon>
        <taxon>Polyangia</taxon>
        <taxon>Polyangiales</taxon>
        <taxon>Polyangiaceae</taxon>
        <taxon>Chondromyces</taxon>
    </lineage>
</organism>
<dbReference type="InterPro" id="IPR036034">
    <property type="entry name" value="PDZ_sf"/>
</dbReference>
<feature type="compositionally biased region" description="Polar residues" evidence="2">
    <location>
        <begin position="59"/>
        <end position="69"/>
    </location>
</feature>
<dbReference type="InterPro" id="IPR001478">
    <property type="entry name" value="PDZ"/>
</dbReference>
<keyword evidence="5" id="KW-1185">Reference proteome</keyword>
<dbReference type="InterPro" id="IPR008969">
    <property type="entry name" value="CarboxyPept-like_regulatory"/>
</dbReference>
<dbReference type="Proteomes" id="UP000067626">
    <property type="component" value="Chromosome"/>
</dbReference>
<dbReference type="Gene3D" id="2.30.42.10">
    <property type="match status" value="1"/>
</dbReference>
<dbReference type="KEGG" id="ccro:CMC5_069250"/>
<dbReference type="SUPFAM" id="SSF50156">
    <property type="entry name" value="PDZ domain-like"/>
    <property type="match status" value="1"/>
</dbReference>
<name>A0A0K1EQ08_CHOCO</name>
<dbReference type="PANTHER" id="PTHR23303:SF14">
    <property type="entry name" value="BOS COMPLEX SUBUNIT NOMO1-RELATED"/>
    <property type="match status" value="1"/>
</dbReference>
<evidence type="ECO:0000313" key="4">
    <source>
        <dbReference type="EMBL" id="AKT42698.1"/>
    </source>
</evidence>
<dbReference type="STRING" id="52.CMC5_069250"/>
<dbReference type="Gene3D" id="2.60.40.1120">
    <property type="entry name" value="Carboxypeptidase-like, regulatory domain"/>
    <property type="match status" value="3"/>
</dbReference>
<evidence type="ECO:0000259" key="3">
    <source>
        <dbReference type="PROSITE" id="PS50106"/>
    </source>
</evidence>
<dbReference type="Pfam" id="PF17820">
    <property type="entry name" value="PDZ_6"/>
    <property type="match status" value="1"/>
</dbReference>
<dbReference type="GO" id="GO:0030246">
    <property type="term" value="F:carbohydrate binding"/>
    <property type="evidence" value="ECO:0007669"/>
    <property type="project" value="InterPro"/>
</dbReference>
<evidence type="ECO:0000313" key="5">
    <source>
        <dbReference type="Proteomes" id="UP000067626"/>
    </source>
</evidence>
<feature type="region of interest" description="Disordered" evidence="2">
    <location>
        <begin position="580"/>
        <end position="607"/>
    </location>
</feature>
<evidence type="ECO:0000256" key="2">
    <source>
        <dbReference type="SAM" id="MobiDB-lite"/>
    </source>
</evidence>
<feature type="compositionally biased region" description="Polar residues" evidence="2">
    <location>
        <begin position="596"/>
        <end position="605"/>
    </location>
</feature>
<gene>
    <name evidence="4" type="ORF">CMC5_069250</name>
</gene>
<keyword evidence="1" id="KW-0732">Signal</keyword>
<feature type="domain" description="PDZ" evidence="3">
    <location>
        <begin position="903"/>
        <end position="965"/>
    </location>
</feature>
<dbReference type="SUPFAM" id="SSF49452">
    <property type="entry name" value="Starch-binding domain-like"/>
    <property type="match status" value="3"/>
</dbReference>
<dbReference type="SMART" id="SM00228">
    <property type="entry name" value="PDZ"/>
    <property type="match status" value="1"/>
</dbReference>
<dbReference type="AlphaFoldDB" id="A0A0K1EQ08"/>
<sequence>MAKRSLAVVASLHLALTVGGCGWFRAQSADAERSPPPSRATSTPGAPLPGPRERPLPSGSISGRITTRTGAPLPGALVCARVDASPLDPHRRSPLCATATDDGRYTLASLPPDRWLVFASAEGHHARFEDRRALQLDGGEARTGVDLSLVEGGRVLRGRLKSAEGRGIADALVTVGDTSASGQGATAATRSDAQGAFAVGVEEGWHLLQIRADGYADALSYAEAPGPLVEVLMAPGARISGRVVDATSGAPLAGARVDPGPMHVSGVFPDEAVTTDAQGRFQMERLAPGRYGPSARASGRFGQARHSLLLGLGQAFSDLVIEAHPASDVAGRVLVEPGKRPCTSGFVSLTSPSQPGQTAPLGRDGWARFEGLLPALYRALVVCENQVLPGESPSFELGTKNRADLTWVFPAGLTLRGRVVDPKGHPLRVPVHASPLSPQTTSAPNGYGQTDEEGRFVLRGLAAGAHRVSAVLGHPEPRTHADVDLVAEGTPERTLVMPTAGRADAGQTRRDGPADANAGNTIEGLITDAQQNPLQLVEIGLGNVATGRTFTTMSGMDGRFALTHLMPGAYRIRASLGGAPLPAPMPHTQREPAGATGTTPNSTSARPPATVLAQVQQGKTTSVRLIVESQQGVIQGRVLDGAGQPVSDALVYVQRDMGGSLPDGLASTWGSLVLTPVTPDPAGRFTLQPLQSQGIYTVHAQRKDGGAAVVENVRVGQTLSLTIRKRATLSGTVSLPEGPPPQFVLTARRDGVPIQLETFFQTGGAWTLDDLQEGSYEIQITAPEGTGTSTVRLAAGEERGQVRIALTRRATLKGKLVTLEDGAPLSSIHVSIQTKSTQPVIYASEHVVSDASGQFQLDKVEAGQATLMATPATGPDSLREILVMPIEVPPGGIVDLGALPLAKRRLAPSKRAGDLGFTVRSTVSAVRHEPNELQVETVRAGSSAARAGLVAGDVITSVDGHDVTSRRGYLYRQLTTVPAGTTITLGLARGARVAIVAE</sequence>
<accession>A0A0K1EQ08</accession>
<protein>
    <recommendedName>
        <fullName evidence="3">PDZ domain-containing protein</fullName>
    </recommendedName>
</protein>
<evidence type="ECO:0000256" key="1">
    <source>
        <dbReference type="ARBA" id="ARBA00022729"/>
    </source>
</evidence>
<dbReference type="RefSeq" id="WP_050434283.1">
    <property type="nucleotide sequence ID" value="NZ_CP012159.1"/>
</dbReference>
<feature type="region of interest" description="Disordered" evidence="2">
    <location>
        <begin position="28"/>
        <end position="69"/>
    </location>
</feature>
<dbReference type="InterPro" id="IPR051417">
    <property type="entry name" value="SDr/BOS_complex"/>
</dbReference>
<proteinExistence type="predicted"/>
<dbReference type="OrthoDB" id="5491003at2"/>
<dbReference type="PROSITE" id="PS50106">
    <property type="entry name" value="PDZ"/>
    <property type="match status" value="1"/>
</dbReference>
<reference evidence="4 5" key="1">
    <citation type="submission" date="2015-07" db="EMBL/GenBank/DDBJ databases">
        <title>Genome analysis of myxobacterium Chondromyces crocatus Cm c5 reveals a high potential for natural compound synthesis and the genetic basis for the loss of fruiting body formation.</title>
        <authorList>
            <person name="Zaburannyi N."/>
            <person name="Bunk B."/>
            <person name="Maier J."/>
            <person name="Overmann J."/>
            <person name="Mueller R."/>
        </authorList>
    </citation>
    <scope>NUCLEOTIDE SEQUENCE [LARGE SCALE GENOMIC DNA]</scope>
    <source>
        <strain evidence="4 5">Cm c5</strain>
    </source>
</reference>
<dbReference type="InterPro" id="IPR041489">
    <property type="entry name" value="PDZ_6"/>
</dbReference>
<dbReference type="PANTHER" id="PTHR23303">
    <property type="entry name" value="CARBOXYPEPTIDASE REGULATORY REGION-CONTAINING"/>
    <property type="match status" value="1"/>
</dbReference>
<dbReference type="PROSITE" id="PS51257">
    <property type="entry name" value="PROKAR_LIPOPROTEIN"/>
    <property type="match status" value="1"/>
</dbReference>
<dbReference type="Pfam" id="PF13620">
    <property type="entry name" value="CarboxypepD_reg"/>
    <property type="match status" value="3"/>
</dbReference>